<evidence type="ECO:0000256" key="2">
    <source>
        <dbReference type="ARBA" id="ARBA00022448"/>
    </source>
</evidence>
<comment type="similarity">
    <text evidence="7">Belongs to the bacterial secretin family.</text>
</comment>
<keyword evidence="3" id="KW-0732">Signal</keyword>
<evidence type="ECO:0000256" key="8">
    <source>
        <dbReference type="RuleBase" id="RU004004"/>
    </source>
</evidence>
<feature type="domain" description="Secretin/TonB short N-terminal" evidence="9">
    <location>
        <begin position="294"/>
        <end position="342"/>
    </location>
</feature>
<evidence type="ECO:0000256" key="7">
    <source>
        <dbReference type="RuleBase" id="RU004003"/>
    </source>
</evidence>
<evidence type="ECO:0000256" key="5">
    <source>
        <dbReference type="ARBA" id="ARBA00023136"/>
    </source>
</evidence>
<dbReference type="Gene3D" id="2.60.40.3470">
    <property type="match status" value="1"/>
</dbReference>
<dbReference type="SMART" id="SM00965">
    <property type="entry name" value="STN"/>
    <property type="match status" value="1"/>
</dbReference>
<dbReference type="PANTHER" id="PTHR30604:SF1">
    <property type="entry name" value="DNA UTILIZATION PROTEIN HOFQ"/>
    <property type="match status" value="1"/>
</dbReference>
<keyword evidence="6" id="KW-0998">Cell outer membrane</keyword>
<sequence>MKSNVMFYRLLTACFALFMTFSAVSVPLLYDVRYTPIVKGETELEFVFDEALYSDPSIQVFNEPSRIELYFEETDFEESLGKVLIDKEGVLNIETKHRDKGVLVTILLDQLKLYKSRVEGNKFYIRVSDNPSIEPSNQQDVNVDLINRVQALDFRRGDQVNGAVEGRVLVFLRDNMAAVDVTSKNNQIFIQFHNTDILDELLYKMDVTDFGTVVKGLETFQTASSSQLVIDVEGEFEYDFQQLDNIFTLSVNKAPEEQGVLAGGTEYQGQPISLNFQDLPIRTVLQIIADLNGFNLVVSDTVTGTLTLRLNGVPWDQALEIVLRTKGLDKRMEGNVLLVAPSDELAAREARELEAKKKVEEFEVLVSEFIQINYAKAAEIAALLKSDGTSILTPRGQVSVDERTNTLLVKDTATGIETVKKAVKTLDIPIKQVLIEARMVTIRDNIDEQLGIRWGVSGNSLDGTNQQTGVSGSLDGASSIRQGNIGSDAGPRLNVNLPVASPAGSIAVQIARLADGTLLDLELSALERENKGEIVATPRITASNQQTSSIEQGTEIPYVQAASSGATSVSFKKAVLSLEVTPQITPDNSVILDLNITQNARGDTVSTPTGPAVAIDTQQLKTQVTARNGETIVLGGIYQQQVINSVSKVPLLGDLPFIGRAFRTDTSFNEKRELLIFVTPKIVTDSM</sequence>
<dbReference type="NCBIfam" id="TIGR02515">
    <property type="entry name" value="IV_pilus_PilQ"/>
    <property type="match status" value="1"/>
</dbReference>
<dbReference type="InterPro" id="IPR004846">
    <property type="entry name" value="T2SS/T3SS_dom"/>
</dbReference>
<dbReference type="AlphaFoldDB" id="A0A975DGH2"/>
<dbReference type="GO" id="GO:0009279">
    <property type="term" value="C:cell outer membrane"/>
    <property type="evidence" value="ECO:0007669"/>
    <property type="project" value="UniProtKB-SubCell"/>
</dbReference>
<gene>
    <name evidence="10" type="ORF">J1N51_07245</name>
</gene>
<evidence type="ECO:0000256" key="4">
    <source>
        <dbReference type="ARBA" id="ARBA00022927"/>
    </source>
</evidence>
<dbReference type="KEGG" id="psym:J1N51_07245"/>
<keyword evidence="4" id="KW-0653">Protein transport</keyword>
<proteinExistence type="inferred from homology"/>
<dbReference type="InterPro" id="IPR021731">
    <property type="entry name" value="AMIN_dom"/>
</dbReference>
<dbReference type="InterPro" id="IPR038591">
    <property type="entry name" value="NolW-like_sf"/>
</dbReference>
<dbReference type="InterPro" id="IPR011662">
    <property type="entry name" value="Secretin/TonB_short_N"/>
</dbReference>
<dbReference type="RefSeq" id="WP_208833250.1">
    <property type="nucleotide sequence ID" value="NZ_CP072110.1"/>
</dbReference>
<evidence type="ECO:0000313" key="10">
    <source>
        <dbReference type="EMBL" id="QTH65215.1"/>
    </source>
</evidence>
<evidence type="ECO:0000259" key="9">
    <source>
        <dbReference type="SMART" id="SM00965"/>
    </source>
</evidence>
<protein>
    <submittedName>
        <fullName evidence="10">Type IV pilus secretin PilQ family protein</fullName>
    </submittedName>
</protein>
<dbReference type="InterPro" id="IPR001775">
    <property type="entry name" value="GspD/PilQ"/>
</dbReference>
<dbReference type="InterPro" id="IPR005644">
    <property type="entry name" value="NolW-like"/>
</dbReference>
<dbReference type="InterPro" id="IPR013355">
    <property type="entry name" value="Pilus_4_PilQ"/>
</dbReference>
<reference evidence="10" key="1">
    <citation type="submission" date="2021-03" db="EMBL/GenBank/DDBJ databases">
        <title>Description of Psychrosphaera ytuae sp. nov. isolated from deep sea sediment of South China Sea.</title>
        <authorList>
            <person name="Zhang J."/>
            <person name="Xu X.-D."/>
        </authorList>
    </citation>
    <scope>NUCLEOTIDE SEQUENCE</scope>
    <source>
        <strain evidence="10">MTZ26</strain>
    </source>
</reference>
<evidence type="ECO:0000256" key="6">
    <source>
        <dbReference type="ARBA" id="ARBA00023237"/>
    </source>
</evidence>
<dbReference type="GO" id="GO:0009306">
    <property type="term" value="P:protein secretion"/>
    <property type="evidence" value="ECO:0007669"/>
    <property type="project" value="InterPro"/>
</dbReference>
<dbReference type="Gene3D" id="3.30.1370.120">
    <property type="match status" value="1"/>
</dbReference>
<evidence type="ECO:0000313" key="11">
    <source>
        <dbReference type="Proteomes" id="UP000682739"/>
    </source>
</evidence>
<dbReference type="Pfam" id="PF11741">
    <property type="entry name" value="AMIN"/>
    <property type="match status" value="1"/>
</dbReference>
<dbReference type="Pfam" id="PF00263">
    <property type="entry name" value="Secretin"/>
    <property type="match status" value="1"/>
</dbReference>
<evidence type="ECO:0000256" key="1">
    <source>
        <dbReference type="ARBA" id="ARBA00004370"/>
    </source>
</evidence>
<dbReference type="InterPro" id="IPR051808">
    <property type="entry name" value="Type_IV_pilus_biogenesis"/>
</dbReference>
<dbReference type="PRINTS" id="PR00811">
    <property type="entry name" value="BCTERIALGSPD"/>
</dbReference>
<comment type="subcellular location">
    <subcellularLocation>
        <location evidence="8">Cell outer membrane</location>
    </subcellularLocation>
    <subcellularLocation>
        <location evidence="1">Membrane</location>
    </subcellularLocation>
</comment>
<keyword evidence="11" id="KW-1185">Reference proteome</keyword>
<accession>A0A975DGH2</accession>
<keyword evidence="2 8" id="KW-0813">Transport</keyword>
<dbReference type="EMBL" id="CP072110">
    <property type="protein sequence ID" value="QTH65215.1"/>
    <property type="molecule type" value="Genomic_DNA"/>
</dbReference>
<dbReference type="Pfam" id="PF03958">
    <property type="entry name" value="Secretin_N"/>
    <property type="match status" value="1"/>
</dbReference>
<name>A0A975DGH2_9GAMM</name>
<organism evidence="10 11">
    <name type="scientific">Psychrosphaera ytuae</name>
    <dbReference type="NCBI Taxonomy" id="2820710"/>
    <lineage>
        <taxon>Bacteria</taxon>
        <taxon>Pseudomonadati</taxon>
        <taxon>Pseudomonadota</taxon>
        <taxon>Gammaproteobacteria</taxon>
        <taxon>Alteromonadales</taxon>
        <taxon>Pseudoalteromonadaceae</taxon>
        <taxon>Psychrosphaera</taxon>
    </lineage>
</organism>
<dbReference type="Gene3D" id="3.30.1370.130">
    <property type="match status" value="1"/>
</dbReference>
<dbReference type="Pfam" id="PF07660">
    <property type="entry name" value="STN"/>
    <property type="match status" value="1"/>
</dbReference>
<keyword evidence="5" id="KW-0472">Membrane</keyword>
<evidence type="ECO:0000256" key="3">
    <source>
        <dbReference type="ARBA" id="ARBA00022729"/>
    </source>
</evidence>
<dbReference type="PANTHER" id="PTHR30604">
    <property type="entry name" value="PROTEIN TRANSPORT PROTEIN HOFQ"/>
    <property type="match status" value="1"/>
</dbReference>
<dbReference type="Proteomes" id="UP000682739">
    <property type="component" value="Chromosome"/>
</dbReference>